<dbReference type="OrthoDB" id="5348404at2759"/>
<dbReference type="RefSeq" id="XP_056471716.1">
    <property type="nucleotide sequence ID" value="XM_056620910.1"/>
</dbReference>
<feature type="transmembrane region" description="Helical" evidence="5">
    <location>
        <begin position="86"/>
        <end position="107"/>
    </location>
</feature>
<dbReference type="InterPro" id="IPR005178">
    <property type="entry name" value="Ostalpha/TMEM184C"/>
</dbReference>
<proteinExistence type="predicted"/>
<feature type="transmembrane region" description="Helical" evidence="5">
    <location>
        <begin position="127"/>
        <end position="147"/>
    </location>
</feature>
<dbReference type="SMART" id="SM01417">
    <property type="entry name" value="Solute_trans_a"/>
    <property type="match status" value="1"/>
</dbReference>
<keyword evidence="7" id="KW-1185">Reference proteome</keyword>
<feature type="transmembrane region" description="Helical" evidence="5">
    <location>
        <begin position="198"/>
        <end position="223"/>
    </location>
</feature>
<feature type="transmembrane region" description="Helical" evidence="5">
    <location>
        <begin position="167"/>
        <end position="186"/>
    </location>
</feature>
<evidence type="ECO:0000256" key="2">
    <source>
        <dbReference type="ARBA" id="ARBA00022692"/>
    </source>
</evidence>
<dbReference type="Proteomes" id="UP001149074">
    <property type="component" value="Unassembled WGS sequence"/>
</dbReference>
<evidence type="ECO:0000313" key="7">
    <source>
        <dbReference type="Proteomes" id="UP001149074"/>
    </source>
</evidence>
<name>A0A9W9EXD8_9EURO</name>
<evidence type="ECO:0000256" key="5">
    <source>
        <dbReference type="SAM" id="Phobius"/>
    </source>
</evidence>
<evidence type="ECO:0000313" key="6">
    <source>
        <dbReference type="EMBL" id="KAJ5089734.1"/>
    </source>
</evidence>
<dbReference type="AlphaFoldDB" id="A0A9W9EXD8"/>
<feature type="transmembrane region" description="Helical" evidence="5">
    <location>
        <begin position="38"/>
        <end position="56"/>
    </location>
</feature>
<reference evidence="6" key="2">
    <citation type="journal article" date="2023" name="IMA Fungus">
        <title>Comparative genomic study of the Penicillium genus elucidates a diverse pangenome and 15 lateral gene transfer events.</title>
        <authorList>
            <person name="Petersen C."/>
            <person name="Sorensen T."/>
            <person name="Nielsen M.R."/>
            <person name="Sondergaard T.E."/>
            <person name="Sorensen J.L."/>
            <person name="Fitzpatrick D.A."/>
            <person name="Frisvad J.C."/>
            <person name="Nielsen K.L."/>
        </authorList>
    </citation>
    <scope>NUCLEOTIDE SEQUENCE</scope>
    <source>
        <strain evidence="6">IBT 30761</strain>
    </source>
</reference>
<dbReference type="GO" id="GO:0016020">
    <property type="term" value="C:membrane"/>
    <property type="evidence" value="ECO:0007669"/>
    <property type="project" value="UniProtKB-SubCell"/>
</dbReference>
<evidence type="ECO:0000256" key="1">
    <source>
        <dbReference type="ARBA" id="ARBA00004141"/>
    </source>
</evidence>
<organism evidence="6 7">
    <name type="scientific">Penicillium argentinense</name>
    <dbReference type="NCBI Taxonomy" id="1131581"/>
    <lineage>
        <taxon>Eukaryota</taxon>
        <taxon>Fungi</taxon>
        <taxon>Dikarya</taxon>
        <taxon>Ascomycota</taxon>
        <taxon>Pezizomycotina</taxon>
        <taxon>Eurotiomycetes</taxon>
        <taxon>Eurotiomycetidae</taxon>
        <taxon>Eurotiales</taxon>
        <taxon>Aspergillaceae</taxon>
        <taxon>Penicillium</taxon>
    </lineage>
</organism>
<accession>A0A9W9EXD8</accession>
<feature type="transmembrane region" description="Helical" evidence="5">
    <location>
        <begin position="12"/>
        <end position="32"/>
    </location>
</feature>
<gene>
    <name evidence="6" type="ORF">N7532_008418</name>
</gene>
<evidence type="ECO:0000256" key="4">
    <source>
        <dbReference type="ARBA" id="ARBA00023136"/>
    </source>
</evidence>
<comment type="subcellular location">
    <subcellularLocation>
        <location evidence="1">Membrane</location>
        <topology evidence="1">Multi-pass membrane protein</topology>
    </subcellularLocation>
</comment>
<sequence>MALRIMRIAIVLPIYSIFSFLSICFPDAYVYLIGWVEVFQGIALYSFLMLLCDFLAPNDRHKVYFFASLRIPSSYNKDKTTDGLSWLWRTWFFVLQYPIVSFVTAIAQCITQAAGVYCLDSRDRRFAHLWINVTQVISVAFAVLAILRLYRNVKSYIQEHKPLAKLLVFKLVVGLVFLEKIIFMIVDSANGLEPSDTLSYADTIIGIPTMIICLQMIPFALVFPYSYPTKPDKASSTTRASDSQQHRAVVDSESGRPFAKRYQGGPLGICAWLALWNPVDFFRDIMSTLYMFRAAEMELREAGVSLNSRV</sequence>
<keyword evidence="2 5" id="KW-0812">Transmembrane</keyword>
<keyword evidence="4 5" id="KW-0472">Membrane</keyword>
<dbReference type="EMBL" id="JAPQKI010000009">
    <property type="protein sequence ID" value="KAJ5089734.1"/>
    <property type="molecule type" value="Genomic_DNA"/>
</dbReference>
<evidence type="ECO:0000256" key="3">
    <source>
        <dbReference type="ARBA" id="ARBA00022989"/>
    </source>
</evidence>
<keyword evidence="3 5" id="KW-1133">Transmembrane helix</keyword>
<protein>
    <submittedName>
        <fullName evidence="6">Uncharacterized protein</fullName>
    </submittedName>
</protein>
<comment type="caution">
    <text evidence="6">The sequence shown here is derived from an EMBL/GenBank/DDBJ whole genome shotgun (WGS) entry which is preliminary data.</text>
</comment>
<dbReference type="Pfam" id="PF03619">
    <property type="entry name" value="Solute_trans_a"/>
    <property type="match status" value="1"/>
</dbReference>
<reference evidence="6" key="1">
    <citation type="submission" date="2022-11" db="EMBL/GenBank/DDBJ databases">
        <authorList>
            <person name="Petersen C."/>
        </authorList>
    </citation>
    <scope>NUCLEOTIDE SEQUENCE</scope>
    <source>
        <strain evidence="6">IBT 30761</strain>
    </source>
</reference>
<dbReference type="PANTHER" id="PTHR23423">
    <property type="entry name" value="ORGANIC SOLUTE TRANSPORTER-RELATED"/>
    <property type="match status" value="1"/>
</dbReference>
<dbReference type="GeneID" id="81359889"/>